<dbReference type="InterPro" id="IPR000917">
    <property type="entry name" value="Sulfatase_N"/>
</dbReference>
<dbReference type="InterPro" id="IPR050738">
    <property type="entry name" value="Sulfatase"/>
</dbReference>
<organism evidence="3">
    <name type="scientific">marine sediment metagenome</name>
    <dbReference type="NCBI Taxonomy" id="412755"/>
    <lineage>
        <taxon>unclassified sequences</taxon>
        <taxon>metagenomes</taxon>
        <taxon>ecological metagenomes</taxon>
    </lineage>
</organism>
<proteinExistence type="inferred from homology"/>
<dbReference type="SUPFAM" id="SSF53649">
    <property type="entry name" value="Alkaline phosphatase-like"/>
    <property type="match status" value="1"/>
</dbReference>
<dbReference type="AlphaFoldDB" id="X1ECU6"/>
<dbReference type="GO" id="GO:0004065">
    <property type="term" value="F:arylsulfatase activity"/>
    <property type="evidence" value="ECO:0007669"/>
    <property type="project" value="TreeGrafter"/>
</dbReference>
<evidence type="ECO:0000256" key="1">
    <source>
        <dbReference type="ARBA" id="ARBA00008779"/>
    </source>
</evidence>
<dbReference type="PANTHER" id="PTHR42693">
    <property type="entry name" value="ARYLSULFATASE FAMILY MEMBER"/>
    <property type="match status" value="1"/>
</dbReference>
<dbReference type="Gene3D" id="3.40.720.10">
    <property type="entry name" value="Alkaline Phosphatase, subunit A"/>
    <property type="match status" value="1"/>
</dbReference>
<feature type="non-terminal residue" evidence="3">
    <location>
        <position position="58"/>
    </location>
</feature>
<dbReference type="PANTHER" id="PTHR42693:SF33">
    <property type="entry name" value="ARYLSULFATASE"/>
    <property type="match status" value="1"/>
</dbReference>
<gene>
    <name evidence="3" type="ORF">S01H4_66013</name>
</gene>
<reference evidence="3" key="1">
    <citation type="journal article" date="2014" name="Front. Microbiol.">
        <title>High frequency of phylogenetically diverse reductive dehalogenase-homologous genes in deep subseafloor sedimentary metagenomes.</title>
        <authorList>
            <person name="Kawai M."/>
            <person name="Futagami T."/>
            <person name="Toyoda A."/>
            <person name="Takaki Y."/>
            <person name="Nishi S."/>
            <person name="Hori S."/>
            <person name="Arai W."/>
            <person name="Tsubouchi T."/>
            <person name="Morono Y."/>
            <person name="Uchiyama I."/>
            <person name="Ito T."/>
            <person name="Fujiyama A."/>
            <person name="Inagaki F."/>
            <person name="Takami H."/>
        </authorList>
    </citation>
    <scope>NUCLEOTIDE SEQUENCE</scope>
    <source>
        <strain evidence="3">Expedition CK06-06</strain>
    </source>
</reference>
<sequence length="58" mass="6351">MTDQQSYNTLSRAGNKLLYTPNLDRLALEGAYFKNAYSQCPICVPGRAAILTGHSTES</sequence>
<dbReference type="EMBL" id="BART01040651">
    <property type="protein sequence ID" value="GAH30437.1"/>
    <property type="molecule type" value="Genomic_DNA"/>
</dbReference>
<dbReference type="Pfam" id="PF00884">
    <property type="entry name" value="Sulfatase"/>
    <property type="match status" value="1"/>
</dbReference>
<feature type="domain" description="Sulfatase N-terminal" evidence="2">
    <location>
        <begin position="1"/>
        <end position="56"/>
    </location>
</feature>
<protein>
    <recommendedName>
        <fullName evidence="2">Sulfatase N-terminal domain-containing protein</fullName>
    </recommendedName>
</protein>
<comment type="caution">
    <text evidence="3">The sequence shown here is derived from an EMBL/GenBank/DDBJ whole genome shotgun (WGS) entry which is preliminary data.</text>
</comment>
<evidence type="ECO:0000259" key="2">
    <source>
        <dbReference type="Pfam" id="PF00884"/>
    </source>
</evidence>
<dbReference type="InterPro" id="IPR017850">
    <property type="entry name" value="Alkaline_phosphatase_core_sf"/>
</dbReference>
<accession>X1ECU6</accession>
<name>X1ECU6_9ZZZZ</name>
<evidence type="ECO:0000313" key="3">
    <source>
        <dbReference type="EMBL" id="GAH30437.1"/>
    </source>
</evidence>
<comment type="similarity">
    <text evidence="1">Belongs to the sulfatase family.</text>
</comment>